<comment type="caution">
    <text evidence="1">The sequence shown here is derived from an EMBL/GenBank/DDBJ whole genome shotgun (WGS) entry which is preliminary data.</text>
</comment>
<accession>A0ABT5L768</accession>
<keyword evidence="2" id="KW-1185">Reference proteome</keyword>
<gene>
    <name evidence="1" type="ORF">OIK42_19325</name>
</gene>
<dbReference type="RefSeq" id="WP_273642810.1">
    <property type="nucleotide sequence ID" value="NZ_JAQQXP010000004.1"/>
</dbReference>
<evidence type="ECO:0000313" key="1">
    <source>
        <dbReference type="EMBL" id="MDC8832910.1"/>
    </source>
</evidence>
<evidence type="ECO:0000313" key="2">
    <source>
        <dbReference type="Proteomes" id="UP001218788"/>
    </source>
</evidence>
<proteinExistence type="predicted"/>
<reference evidence="1 2" key="1">
    <citation type="submission" date="2022-10" db="EMBL/GenBank/DDBJ databases">
        <title>Alteromonas sp. chi3 Genome sequencing.</title>
        <authorList>
            <person name="Park S."/>
        </authorList>
    </citation>
    <scope>NUCLEOTIDE SEQUENCE [LARGE SCALE GENOMIC DNA]</scope>
    <source>
        <strain evidence="2">chi3</strain>
    </source>
</reference>
<dbReference type="Proteomes" id="UP001218788">
    <property type="component" value="Unassembled WGS sequence"/>
</dbReference>
<protein>
    <submittedName>
        <fullName evidence="1">Uncharacterized protein</fullName>
    </submittedName>
</protein>
<organism evidence="1 2">
    <name type="scientific">Alteromonas gilva</name>
    <dbReference type="NCBI Taxonomy" id="2987522"/>
    <lineage>
        <taxon>Bacteria</taxon>
        <taxon>Pseudomonadati</taxon>
        <taxon>Pseudomonadota</taxon>
        <taxon>Gammaproteobacteria</taxon>
        <taxon>Alteromonadales</taxon>
        <taxon>Alteromonadaceae</taxon>
        <taxon>Alteromonas/Salinimonas group</taxon>
        <taxon>Alteromonas</taxon>
    </lineage>
</organism>
<name>A0ABT5L768_9ALTE</name>
<sequence>MFSKVRAFILSIVAPRTLPSSSEQDVVETASIHELIPAYLNSSQTLEQLRENGKPIPKSLRLDEIFRRLENAPPADSRASAHKLVRDTLNEVEDELTGLPMYHQNRMSFFSLEIDGWKDLNKNPCSIHLNCHVAYLYDDGFIKIDRINDSECIFEKPGKV</sequence>
<dbReference type="EMBL" id="JAQQXP010000004">
    <property type="protein sequence ID" value="MDC8832910.1"/>
    <property type="molecule type" value="Genomic_DNA"/>
</dbReference>